<dbReference type="InterPro" id="IPR031778">
    <property type="entry name" value="Sortilin_N"/>
</dbReference>
<protein>
    <recommendedName>
        <fullName evidence="3">Sortilin N-terminal domain-containing protein</fullName>
    </recommendedName>
</protein>
<dbReference type="Gene3D" id="2.60.40.4070">
    <property type="match status" value="1"/>
</dbReference>
<dbReference type="Gene3D" id="2.130.10.10">
    <property type="entry name" value="YVTN repeat-like/Quinoprotein amine dehydrogenase"/>
    <property type="match status" value="5"/>
</dbReference>
<dbReference type="SUPFAM" id="SSF110296">
    <property type="entry name" value="Oligoxyloglucan reducing end-specific cellobiohydrolase"/>
    <property type="match status" value="2"/>
</dbReference>
<sequence>MVLPEEPTMRLPLLLRVSTSLILALMSVVITTAPSMAQQTGELINASDDPLLQGFRWRSIGPVGQGGRVDDIAVNPKNSKNFFVGFATAGLWKTTNNGTTFRPVFDTYSTHSIGAIGLSPSNPDIVYIGTGEANNRQSSSFGEGMYKSTDNGETFVHIGLRETQSIARVVVHPSNPDVVWVAANGQLFGPNPERGVFKTIDGGETWGKVLYIDENTGATDLLMDPSNPDILFAATYQRRRTACCFVGGGPGSGIWTSQDGGESWNRVEGNGLPNGTMGRIALAMTPANPDVVYAQIEVAADKEDQLNEVESAEWQRLAREDATPPDPEWNGIWRSTNKGRSWEFRSNENGRPMYFSQIRVSPQDPDLVYVVDQRVHKSRDGATTFETLEGYGHVDQHAIWIDPTDHDHIMIGNDGSVDITWDQGETWESLRTWAVGQPYHVSVDMRRPYYVCTGLQDNGSWCGPSSVRQGPILAQDWYRIGGGDGFYTAIDPTDFTVIYSESQNGNIRRGNLIDGETSSIRPRGAGGRGGRGGRGGGGRSNIVPTPEPNTEIRWNWNTPFIISPHNAQTIHAGSNHFFTSRDRGETWMMSPDLTKNIDRDEIQIMGFYNAVERCRQNNRGVECIPSRNDGVGSWSTIVSVSESPLVPGNLWAGTDDGNIQVSRDGGTTWTEVSRNLPGGTTEYYVSRVDASAHNAATAYVSIDGHKSNDLRPYIYVTRDYGESWTDISSNLPPYGNVNTIRQDPRNPELLYAGTEFGFFVSLDDGDSWKRFMPNLPVVRIDDVLVHPRDNDLILATHGRSIYILDDITALQTITEDVMAQDVHLFDPRPAILWNDSIVSSRSVTGDKNWTGENAATGASIHYYLRDDVSGAVEIQITDVVTGDVVRDLQGTTTAGLNRVQWNLRANPENQNNNQGPEVGSGIYRVTLLANGMDQSALLEVLEDTWTTRGR</sequence>
<feature type="compositionally biased region" description="Gly residues" evidence="2">
    <location>
        <begin position="524"/>
        <end position="539"/>
    </location>
</feature>
<dbReference type="InterPro" id="IPR015943">
    <property type="entry name" value="WD40/YVTN_repeat-like_dom_sf"/>
</dbReference>
<dbReference type="EMBL" id="UINC01000982">
    <property type="protein sequence ID" value="SUZ66334.1"/>
    <property type="molecule type" value="Genomic_DNA"/>
</dbReference>
<proteinExistence type="predicted"/>
<name>A0A381PI80_9ZZZZ</name>
<evidence type="ECO:0000256" key="2">
    <source>
        <dbReference type="SAM" id="MobiDB-lite"/>
    </source>
</evidence>
<evidence type="ECO:0000256" key="1">
    <source>
        <dbReference type="ARBA" id="ARBA00022737"/>
    </source>
</evidence>
<reference evidence="4" key="1">
    <citation type="submission" date="2018-05" db="EMBL/GenBank/DDBJ databases">
        <authorList>
            <person name="Lanie J.A."/>
            <person name="Ng W.-L."/>
            <person name="Kazmierczak K.M."/>
            <person name="Andrzejewski T.M."/>
            <person name="Davidsen T.M."/>
            <person name="Wayne K.J."/>
            <person name="Tettelin H."/>
            <person name="Glass J.I."/>
            <person name="Rusch D."/>
            <person name="Podicherti R."/>
            <person name="Tsui H.-C.T."/>
            <person name="Winkler M.E."/>
        </authorList>
    </citation>
    <scope>NUCLEOTIDE SEQUENCE</scope>
</reference>
<organism evidence="4">
    <name type="scientific">marine metagenome</name>
    <dbReference type="NCBI Taxonomy" id="408172"/>
    <lineage>
        <taxon>unclassified sequences</taxon>
        <taxon>metagenomes</taxon>
        <taxon>ecological metagenomes</taxon>
    </lineage>
</organism>
<feature type="domain" description="Sortilin N-terminal" evidence="3">
    <location>
        <begin position="145"/>
        <end position="268"/>
    </location>
</feature>
<accession>A0A381PI80</accession>
<keyword evidence="1" id="KW-0677">Repeat</keyword>
<dbReference type="InterPro" id="IPR050310">
    <property type="entry name" value="VPS10-sortilin"/>
</dbReference>
<feature type="region of interest" description="Disordered" evidence="2">
    <location>
        <begin position="509"/>
        <end position="549"/>
    </location>
</feature>
<evidence type="ECO:0000313" key="4">
    <source>
        <dbReference type="EMBL" id="SUZ66334.1"/>
    </source>
</evidence>
<dbReference type="Pfam" id="PF15902">
    <property type="entry name" value="Sortilin-Vps10"/>
    <property type="match status" value="1"/>
</dbReference>
<dbReference type="AlphaFoldDB" id="A0A381PI80"/>
<evidence type="ECO:0000259" key="3">
    <source>
        <dbReference type="Pfam" id="PF15902"/>
    </source>
</evidence>
<dbReference type="PANTHER" id="PTHR12106:SF27">
    <property type="entry name" value="SORTILIN-RELATED RECEPTOR"/>
    <property type="match status" value="1"/>
</dbReference>
<dbReference type="PANTHER" id="PTHR12106">
    <property type="entry name" value="SORTILIN RELATED"/>
    <property type="match status" value="1"/>
</dbReference>
<gene>
    <name evidence="4" type="ORF">METZ01_LOCUS19188</name>
</gene>